<dbReference type="RefSeq" id="WP_369868328.1">
    <property type="nucleotide sequence ID" value="NZ_JBGFFE010000001.1"/>
</dbReference>
<reference evidence="1 2" key="1">
    <citation type="submission" date="2024-08" db="EMBL/GenBank/DDBJ databases">
        <title>Clostridium lapicellarii sp. nov., and Clostridium renhuaiense sp. nov., two species isolated from the mud in a fermentation cellar used for producing sauce-flavour Chinese liquors.</title>
        <authorList>
            <person name="Yang F."/>
            <person name="Wang H."/>
            <person name="Chen L.Q."/>
            <person name="Zhou N."/>
            <person name="Lu J.J."/>
            <person name="Pu X.X."/>
            <person name="Wan B."/>
            <person name="Wang L."/>
            <person name="Liu S.J."/>
        </authorList>
    </citation>
    <scope>NUCLEOTIDE SEQUENCE [LARGE SCALE GENOMIC DNA]</scope>
    <source>
        <strain evidence="1 2">MT-113</strain>
    </source>
</reference>
<dbReference type="EMBL" id="JBGFFE010000001">
    <property type="protein sequence ID" value="MEY8762226.1"/>
    <property type="molecule type" value="Genomic_DNA"/>
</dbReference>
<evidence type="ECO:0000313" key="2">
    <source>
        <dbReference type="Proteomes" id="UP001565220"/>
    </source>
</evidence>
<name>A0ABV4DVG4_9CLOT</name>
<accession>A0ABV4DVG4</accession>
<keyword evidence="2" id="KW-1185">Reference proteome</keyword>
<dbReference type="Proteomes" id="UP001565220">
    <property type="component" value="Unassembled WGS sequence"/>
</dbReference>
<evidence type="ECO:0000313" key="1">
    <source>
        <dbReference type="EMBL" id="MEY8762226.1"/>
    </source>
</evidence>
<sequence>MDRSEFLSELVEVSAKPIFQAKNYWHKSVYDTLETRKKAAGKIENYESTLKAGIVSMKKLWAKHLKMMEKWAQNGKIPGTDEMGKAIENIERESETEVSKGRVVFKNGDKLNGDELDFIKRYSSIENLNERIISMEEDYLYLRIRDYIILNLYQFLAQNEEMSNNILKWGAHGSIKELFDLISKYADRCMYTDLE</sequence>
<gene>
    <name evidence="1" type="ORF">AB8S09_01005</name>
</gene>
<organism evidence="1 2">
    <name type="scientific">Clostridium lapidicellarium</name>
    <dbReference type="NCBI Taxonomy" id="3240931"/>
    <lineage>
        <taxon>Bacteria</taxon>
        <taxon>Bacillati</taxon>
        <taxon>Bacillota</taxon>
        <taxon>Clostridia</taxon>
        <taxon>Eubacteriales</taxon>
        <taxon>Clostridiaceae</taxon>
        <taxon>Clostridium</taxon>
    </lineage>
</organism>
<proteinExistence type="predicted"/>
<comment type="caution">
    <text evidence="1">The sequence shown here is derived from an EMBL/GenBank/DDBJ whole genome shotgun (WGS) entry which is preliminary data.</text>
</comment>
<protein>
    <submittedName>
        <fullName evidence="1">Uncharacterized protein</fullName>
    </submittedName>
</protein>